<dbReference type="EMBL" id="CP031093">
    <property type="protein sequence ID" value="QCF26946.1"/>
    <property type="molecule type" value="Genomic_DNA"/>
</dbReference>
<sequence length="84" mass="9198">MAKAICQQALDRVIAYLRGYGITPTNDVCRMALEVVDAALSEGSAGVMERALDKIPEFFQLPEPQVPSQRPPLERGSIGYNPHV</sequence>
<evidence type="ECO:0000313" key="3">
    <source>
        <dbReference type="Proteomes" id="UP000298049"/>
    </source>
</evidence>
<accession>A0A4P7XIQ9</accession>
<gene>
    <name evidence="2" type="ORF">soil367_13950</name>
</gene>
<dbReference type="AlphaFoldDB" id="A0A4P7XIQ9"/>
<dbReference type="RefSeq" id="WP_136549653.1">
    <property type="nucleotide sequence ID" value="NZ_CP031093.1"/>
</dbReference>
<proteinExistence type="predicted"/>
<keyword evidence="3" id="KW-1185">Reference proteome</keyword>
<organism evidence="2 3">
    <name type="scientific">Hydrocarboniclastica marina</name>
    <dbReference type="NCBI Taxonomy" id="2259620"/>
    <lineage>
        <taxon>Bacteria</taxon>
        <taxon>Pseudomonadati</taxon>
        <taxon>Pseudomonadota</taxon>
        <taxon>Gammaproteobacteria</taxon>
        <taxon>Alteromonadales</taxon>
        <taxon>Alteromonadaceae</taxon>
        <taxon>Hydrocarboniclastica</taxon>
    </lineage>
</organism>
<dbReference type="OrthoDB" id="6919369at2"/>
<evidence type="ECO:0000313" key="2">
    <source>
        <dbReference type="EMBL" id="QCF26946.1"/>
    </source>
</evidence>
<name>A0A4P7XIQ9_9ALTE</name>
<dbReference type="KEGG" id="hmi:soil367_13950"/>
<reference evidence="2 3" key="1">
    <citation type="submission" date="2018-07" db="EMBL/GenBank/DDBJ databases">
        <title>Marsedoiliclastica nanhaica gen. nov. sp. nov., a novel marine hydrocarbonoclastic bacterium isolated from an in-situ enriched hydrocarbon-degrading consortium in deep-sea sediment.</title>
        <authorList>
            <person name="Dong C."/>
            <person name="Ma T."/>
            <person name="Liu R."/>
            <person name="Shao Z."/>
        </authorList>
    </citation>
    <scope>NUCLEOTIDE SEQUENCE [LARGE SCALE GENOMIC DNA]</scope>
    <source>
        <strain evidence="3">soil36-7</strain>
    </source>
</reference>
<dbReference type="Proteomes" id="UP000298049">
    <property type="component" value="Chromosome"/>
</dbReference>
<protein>
    <submittedName>
        <fullName evidence="2">Uncharacterized protein</fullName>
    </submittedName>
</protein>
<evidence type="ECO:0000256" key="1">
    <source>
        <dbReference type="SAM" id="MobiDB-lite"/>
    </source>
</evidence>
<feature type="region of interest" description="Disordered" evidence="1">
    <location>
        <begin position="62"/>
        <end position="84"/>
    </location>
</feature>